<evidence type="ECO:0000313" key="2">
    <source>
        <dbReference type="EMBL" id="MFB9714189.1"/>
    </source>
</evidence>
<dbReference type="Proteomes" id="UP001589536">
    <property type="component" value="Unassembled WGS sequence"/>
</dbReference>
<keyword evidence="1" id="KW-0732">Signal</keyword>
<gene>
    <name evidence="2" type="ORF">ACFFPI_08460</name>
</gene>
<organism evidence="2 3">
    <name type="scientific">Arthrobacter methylotrophus</name>
    <dbReference type="NCBI Taxonomy" id="121291"/>
    <lineage>
        <taxon>Bacteria</taxon>
        <taxon>Bacillati</taxon>
        <taxon>Actinomycetota</taxon>
        <taxon>Actinomycetes</taxon>
        <taxon>Micrococcales</taxon>
        <taxon>Micrococcaceae</taxon>
        <taxon>Arthrobacter</taxon>
    </lineage>
</organism>
<reference evidence="2 3" key="1">
    <citation type="submission" date="2024-09" db="EMBL/GenBank/DDBJ databases">
        <authorList>
            <person name="Sun Q."/>
            <person name="Mori K."/>
        </authorList>
    </citation>
    <scope>NUCLEOTIDE SEQUENCE [LARGE SCALE GENOMIC DNA]</scope>
    <source>
        <strain evidence="2 3">JCM 13519</strain>
    </source>
</reference>
<evidence type="ECO:0000313" key="3">
    <source>
        <dbReference type="Proteomes" id="UP001589536"/>
    </source>
</evidence>
<feature type="chain" id="PRO_5047223671" description="Lipoprotein" evidence="1">
    <location>
        <begin position="22"/>
        <end position="135"/>
    </location>
</feature>
<dbReference type="EMBL" id="JBHMBH010000019">
    <property type="protein sequence ID" value="MFB9714189.1"/>
    <property type="molecule type" value="Genomic_DNA"/>
</dbReference>
<keyword evidence="3" id="KW-1185">Reference proteome</keyword>
<accession>A0ABV5UQS7</accession>
<evidence type="ECO:0008006" key="4">
    <source>
        <dbReference type="Google" id="ProtNLM"/>
    </source>
</evidence>
<name>A0ABV5UQS7_9MICC</name>
<sequence>MRASFSVLAATVLLVAGCSAASTGGSAAPSAPSIKSASGTIVGSIVVLKNNFFSDYREQCGDWSITGSTSDFVTYGECPGTPAYFWLFDSPAQRDAYMSKIREKKLPLLVSDTWVIASSLNLEAAQRDIGGAINP</sequence>
<comment type="caution">
    <text evidence="2">The sequence shown here is derived from an EMBL/GenBank/DDBJ whole genome shotgun (WGS) entry which is preliminary data.</text>
</comment>
<evidence type="ECO:0000256" key="1">
    <source>
        <dbReference type="SAM" id="SignalP"/>
    </source>
</evidence>
<dbReference type="RefSeq" id="WP_376954069.1">
    <property type="nucleotide sequence ID" value="NZ_JBHMBH010000019.1"/>
</dbReference>
<feature type="signal peptide" evidence="1">
    <location>
        <begin position="1"/>
        <end position="21"/>
    </location>
</feature>
<protein>
    <recommendedName>
        <fullName evidence="4">Lipoprotein</fullName>
    </recommendedName>
</protein>
<proteinExistence type="predicted"/>
<dbReference type="PROSITE" id="PS51257">
    <property type="entry name" value="PROKAR_LIPOPROTEIN"/>
    <property type="match status" value="1"/>
</dbReference>